<keyword evidence="11" id="KW-1185">Reference proteome</keyword>
<evidence type="ECO:0000256" key="3">
    <source>
        <dbReference type="ARBA" id="ARBA00022448"/>
    </source>
</evidence>
<dbReference type="PIRSF" id="PIRSF005353">
    <property type="entry name" value="PbuG"/>
    <property type="match status" value="1"/>
</dbReference>
<keyword evidence="3 8" id="KW-0813">Transport</keyword>
<feature type="transmembrane region" description="Helical" evidence="9">
    <location>
        <begin position="163"/>
        <end position="182"/>
    </location>
</feature>
<dbReference type="PANTHER" id="PTHR43337">
    <property type="entry name" value="XANTHINE/URACIL PERMEASE C887.17-RELATED"/>
    <property type="match status" value="1"/>
</dbReference>
<evidence type="ECO:0000256" key="2">
    <source>
        <dbReference type="ARBA" id="ARBA00005697"/>
    </source>
</evidence>
<gene>
    <name evidence="10" type="ORF">KHA97_00315</name>
</gene>
<reference evidence="10 11" key="1">
    <citation type="submission" date="2021-05" db="EMBL/GenBank/DDBJ databases">
        <title>Novel Bacillus species.</title>
        <authorList>
            <person name="Liu G."/>
        </authorList>
    </citation>
    <scope>NUCLEOTIDE SEQUENCE [LARGE SCALE GENOMIC DNA]</scope>
    <source>
        <strain evidence="11">FJAT-49780</strain>
    </source>
</reference>
<keyword evidence="4 8" id="KW-1003">Cell membrane</keyword>
<dbReference type="InterPro" id="IPR045018">
    <property type="entry name" value="Azg-like"/>
</dbReference>
<dbReference type="EMBL" id="JAGYPG010000001">
    <property type="protein sequence ID" value="MBS4193510.1"/>
    <property type="molecule type" value="Genomic_DNA"/>
</dbReference>
<feature type="transmembrane region" description="Helical" evidence="9">
    <location>
        <begin position="47"/>
        <end position="71"/>
    </location>
</feature>
<organism evidence="10 11">
    <name type="scientific">Lederbergia citri</name>
    <dbReference type="NCBI Taxonomy" id="2833580"/>
    <lineage>
        <taxon>Bacteria</taxon>
        <taxon>Bacillati</taxon>
        <taxon>Bacillota</taxon>
        <taxon>Bacilli</taxon>
        <taxon>Bacillales</taxon>
        <taxon>Bacillaceae</taxon>
        <taxon>Lederbergia</taxon>
    </lineage>
</organism>
<feature type="transmembrane region" description="Helical" evidence="9">
    <location>
        <begin position="91"/>
        <end position="110"/>
    </location>
</feature>
<evidence type="ECO:0000256" key="4">
    <source>
        <dbReference type="ARBA" id="ARBA00022475"/>
    </source>
</evidence>
<feature type="transmembrane region" description="Helical" evidence="9">
    <location>
        <begin position="315"/>
        <end position="335"/>
    </location>
</feature>
<protein>
    <submittedName>
        <fullName evidence="10">NCS2 family permease</fullName>
    </submittedName>
</protein>
<evidence type="ECO:0000256" key="5">
    <source>
        <dbReference type="ARBA" id="ARBA00022692"/>
    </source>
</evidence>
<keyword evidence="6 8" id="KW-1133">Transmembrane helix</keyword>
<feature type="transmembrane region" description="Helical" evidence="9">
    <location>
        <begin position="342"/>
        <end position="366"/>
    </location>
</feature>
<feature type="transmembrane region" description="Helical" evidence="9">
    <location>
        <begin position="372"/>
        <end position="399"/>
    </location>
</feature>
<feature type="transmembrane region" description="Helical" evidence="9">
    <location>
        <begin position="281"/>
        <end position="303"/>
    </location>
</feature>
<dbReference type="Proteomes" id="UP000681414">
    <property type="component" value="Unassembled WGS sequence"/>
</dbReference>
<evidence type="ECO:0000256" key="9">
    <source>
        <dbReference type="SAM" id="Phobius"/>
    </source>
</evidence>
<dbReference type="RefSeq" id="WP_213122813.1">
    <property type="nucleotide sequence ID" value="NZ_JAGYPG010000001.1"/>
</dbReference>
<feature type="transmembrane region" description="Helical" evidence="9">
    <location>
        <begin position="131"/>
        <end position="151"/>
    </location>
</feature>
<dbReference type="Pfam" id="PF00860">
    <property type="entry name" value="Xan_ur_permease"/>
    <property type="match status" value="1"/>
</dbReference>
<evidence type="ECO:0000313" key="10">
    <source>
        <dbReference type="EMBL" id="MBS4193510.1"/>
    </source>
</evidence>
<keyword evidence="7 8" id="KW-0472">Membrane</keyword>
<name>A0A942T981_9BACI</name>
<evidence type="ECO:0000256" key="7">
    <source>
        <dbReference type="ARBA" id="ARBA00023136"/>
    </source>
</evidence>
<evidence type="ECO:0000313" key="11">
    <source>
        <dbReference type="Proteomes" id="UP000681414"/>
    </source>
</evidence>
<keyword evidence="5 8" id="KW-0812">Transmembrane</keyword>
<feature type="transmembrane region" description="Helical" evidence="9">
    <location>
        <begin position="240"/>
        <end position="260"/>
    </location>
</feature>
<dbReference type="GO" id="GO:0005886">
    <property type="term" value="C:plasma membrane"/>
    <property type="evidence" value="ECO:0007669"/>
    <property type="project" value="UniProtKB-SubCell"/>
</dbReference>
<dbReference type="PANTHER" id="PTHR43337:SF1">
    <property type="entry name" value="XANTHINE_URACIL PERMEASE C887.17-RELATED"/>
    <property type="match status" value="1"/>
</dbReference>
<feature type="transmembrane region" description="Helical" evidence="9">
    <location>
        <begin position="411"/>
        <end position="430"/>
    </location>
</feature>
<evidence type="ECO:0000256" key="8">
    <source>
        <dbReference type="PIRNR" id="PIRNR005353"/>
    </source>
</evidence>
<dbReference type="GO" id="GO:0005345">
    <property type="term" value="F:purine nucleobase transmembrane transporter activity"/>
    <property type="evidence" value="ECO:0007669"/>
    <property type="project" value="TreeGrafter"/>
</dbReference>
<dbReference type="InterPro" id="IPR006043">
    <property type="entry name" value="NCS2"/>
</dbReference>
<feature type="transmembrane region" description="Helical" evidence="9">
    <location>
        <begin position="189"/>
        <end position="209"/>
    </location>
</feature>
<comment type="similarity">
    <text evidence="2 8">Belongs to the nucleobase:cation symporter-2 (NCS2) (TC 2.A.40) family. Azg-like subfamily.</text>
</comment>
<dbReference type="InterPro" id="IPR026033">
    <property type="entry name" value="Azg-like_bact_archaea"/>
</dbReference>
<accession>A0A942T981</accession>
<comment type="subcellular location">
    <subcellularLocation>
        <location evidence="1 8">Cell membrane</location>
        <topology evidence="1 8">Multi-pass membrane protein</topology>
    </subcellularLocation>
</comment>
<evidence type="ECO:0000256" key="1">
    <source>
        <dbReference type="ARBA" id="ARBA00004651"/>
    </source>
</evidence>
<feature type="transmembrane region" description="Helical" evidence="9">
    <location>
        <begin position="15"/>
        <end position="35"/>
    </location>
</feature>
<proteinExistence type="inferred from homology"/>
<comment type="caution">
    <text evidence="10">The sequence shown here is derived from an EMBL/GenBank/DDBJ whole genome shotgun (WGS) entry which is preliminary data.</text>
</comment>
<dbReference type="AlphaFoldDB" id="A0A942T981"/>
<evidence type="ECO:0000256" key="6">
    <source>
        <dbReference type="ARBA" id="ARBA00022989"/>
    </source>
</evidence>
<sequence length="432" mass="45339">MFKLKENNTTVSTELIAGLTTFLTMAYIIVVNPIILKDAGVPFEQVFTATIIATVIGTLWMALAANYPIAIAPGMGLNAYFAYSVVGTHNISYQTAFAAVFIAGIIFIILSLTPFRKILIEAIPENLKHGITAGIGLFIAFIGMRMSGMIVAHPSNLVALGDLHSAGVVLTLIGLAVTLILMALRVHGALFLGMIVTGLIAYFTGQLSFENGIAQLPSLPEGLLVANPFSAIGDVIQHSLYAVVFSFLLVTIFDTTGTMIGVAEQAGLMKGNSMPRVRQALLADSIATSVGAMFGTSPTSAYVESTAGVAAGGRTGLTTVTVSVLFLIAALFGPLVSAVSGIAAITSPALIIVGSLMIGAIAKINWGEIDEAFPAFLIILSMPLTSSIATGIALGFISYPILKIVTGKWKVVHPIVYIFGVLFLYQLVFLPH</sequence>